<dbReference type="InterPro" id="IPR040372">
    <property type="entry name" value="YaeB-like"/>
</dbReference>
<proteinExistence type="inferred from homology"/>
<dbReference type="PANTHER" id="PTHR12818">
    <property type="entry name" value="TRNA (ADENINE(37)-N6)-METHYLTRANSFERASE"/>
    <property type="match status" value="1"/>
</dbReference>
<sequence length="173" mass="19604">MILRPVGVVRNTIKEPFLIAGDDGIAMRGDLDDTMRRVRETEEETSEIIINMDLIETLDGIEDYSHLTVLYWAHGVPEKSRILTRVHPMGRKDIPATGVFGTCSPARPNPVLMTVVRLCGRNGNVLEVADLDAIDGSPVIDIKPYVRDFFPQHDVKIPEWMQQIQREVNRSDR</sequence>
<comment type="similarity">
    <text evidence="2">Belongs to the tRNA methyltransferase O family.</text>
</comment>
<dbReference type="OrthoDB" id="40408at2157"/>
<evidence type="ECO:0000259" key="3">
    <source>
        <dbReference type="PROSITE" id="PS51668"/>
    </source>
</evidence>
<evidence type="ECO:0000313" key="4">
    <source>
        <dbReference type="EMBL" id="QYZ80478.1"/>
    </source>
</evidence>
<dbReference type="KEGG" id="mfk:E2N92_12915"/>
<dbReference type="AlphaFoldDB" id="A0A8G1A4V1"/>
<protein>
    <submittedName>
        <fullName evidence="4">tRNA (N6-threonylcarbamoyladenosine(37)-N6)-methyltransferase TrmO</fullName>
    </submittedName>
</protein>
<dbReference type="InterPro" id="IPR036413">
    <property type="entry name" value="YaeB-like_sf"/>
</dbReference>
<dbReference type="PROSITE" id="PS51668">
    <property type="entry name" value="TSAA_2"/>
    <property type="match status" value="1"/>
</dbReference>
<accession>A0A8G1A4V1</accession>
<gene>
    <name evidence="4" type="primary">tsaA</name>
    <name evidence="4" type="ORF">E2N92_12915</name>
</gene>
<name>A0A8G1A4V1_9EURY</name>
<evidence type="ECO:0000256" key="1">
    <source>
        <dbReference type="ARBA" id="ARBA00022691"/>
    </source>
</evidence>
<reference evidence="4" key="2">
    <citation type="submission" date="2019-03" db="EMBL/GenBank/DDBJ databases">
        <authorList>
            <person name="Chen S.-C."/>
            <person name="Wu S.-Y."/>
            <person name="Lai M.-C."/>
        </authorList>
    </citation>
    <scope>NUCLEOTIDE SEQUENCE</scope>
    <source>
        <strain evidence="4">ML15</strain>
    </source>
</reference>
<dbReference type="CDD" id="cd09281">
    <property type="entry name" value="UPF0066"/>
    <property type="match status" value="1"/>
</dbReference>
<dbReference type="Gene3D" id="2.40.30.70">
    <property type="entry name" value="YaeB-like"/>
    <property type="match status" value="1"/>
</dbReference>
<dbReference type="Pfam" id="PF01980">
    <property type="entry name" value="TrmO_N"/>
    <property type="match status" value="1"/>
</dbReference>
<reference evidence="4" key="1">
    <citation type="journal article" date="2005" name="Int. J. Syst. Evol. Microbiol.">
        <title>Methanofollis formosanus sp. nov., isolated from a fish pond.</title>
        <authorList>
            <person name="Wu S.Y."/>
            <person name="Chen S.C."/>
            <person name="Lai M.C."/>
        </authorList>
    </citation>
    <scope>NUCLEOTIDE SEQUENCE</scope>
    <source>
        <strain evidence="4">ML15</strain>
    </source>
</reference>
<dbReference type="Proteomes" id="UP000826709">
    <property type="component" value="Chromosome"/>
</dbReference>
<dbReference type="InterPro" id="IPR023370">
    <property type="entry name" value="TrmO-like_N"/>
</dbReference>
<dbReference type="PANTHER" id="PTHR12818:SF0">
    <property type="entry name" value="TRNA (ADENINE(37)-N6)-METHYLTRANSFERASE"/>
    <property type="match status" value="1"/>
</dbReference>
<dbReference type="SUPFAM" id="SSF118196">
    <property type="entry name" value="YaeB-like"/>
    <property type="match status" value="1"/>
</dbReference>
<dbReference type="EMBL" id="CP037968">
    <property type="protein sequence ID" value="QYZ80478.1"/>
    <property type="molecule type" value="Genomic_DNA"/>
</dbReference>
<keyword evidence="1" id="KW-0949">S-adenosyl-L-methionine</keyword>
<evidence type="ECO:0000313" key="5">
    <source>
        <dbReference type="Proteomes" id="UP000826709"/>
    </source>
</evidence>
<feature type="domain" description="TsaA-like" evidence="3">
    <location>
        <begin position="3"/>
        <end position="154"/>
    </location>
</feature>
<organism evidence="4 5">
    <name type="scientific">Methanofollis formosanus</name>
    <dbReference type="NCBI Taxonomy" id="299308"/>
    <lineage>
        <taxon>Archaea</taxon>
        <taxon>Methanobacteriati</taxon>
        <taxon>Methanobacteriota</taxon>
        <taxon>Stenosarchaea group</taxon>
        <taxon>Methanomicrobia</taxon>
        <taxon>Methanomicrobiales</taxon>
        <taxon>Methanomicrobiaceae</taxon>
        <taxon>Methanofollis</taxon>
    </lineage>
</organism>
<evidence type="ECO:0000256" key="2">
    <source>
        <dbReference type="ARBA" id="ARBA00033753"/>
    </source>
</evidence>
<dbReference type="NCBIfam" id="TIGR00104">
    <property type="entry name" value="tRNA_TsaA"/>
    <property type="match status" value="1"/>
</dbReference>
<dbReference type="InterPro" id="IPR036414">
    <property type="entry name" value="YaeB_N_sf"/>
</dbReference>
<keyword evidence="5" id="KW-1185">Reference proteome</keyword>